<name>A0AA49X4H6_9VIRU</name>
<protein>
    <submittedName>
        <fullName evidence="1">Transcriptional activator</fullName>
    </submittedName>
</protein>
<accession>A0AA49X4H6</accession>
<evidence type="ECO:0000313" key="1">
    <source>
        <dbReference type="EMBL" id="WLJ26115.1"/>
    </source>
</evidence>
<dbReference type="NCBIfam" id="NF047427">
    <property type="entry name" value="phage_activ_RinB"/>
    <property type="match status" value="1"/>
</dbReference>
<reference evidence="1" key="1">
    <citation type="submission" date="2023-04" db="EMBL/GenBank/DDBJ databases">
        <title>The human skin virome in hidradenitis suppurativa patients.</title>
        <authorList>
            <person name="Jansen D."/>
        </authorList>
    </citation>
    <scope>NUCLEOTIDE SEQUENCE</scope>
    <source>
        <strain evidence="1">VC3_JansenPhageL</strain>
    </source>
</reference>
<dbReference type="EMBL" id="OQ890322">
    <property type="protein sequence ID" value="WLJ26115.1"/>
    <property type="molecule type" value="Genomic_DNA"/>
</dbReference>
<sequence>MIKKLIKLWFTIAMYELGKWIGREVYYKLTANDEVEVPKDFDEHDHAHLNGVYGGY</sequence>
<organism evidence="1">
    <name type="scientific">Staphylococcus phage HS15</name>
    <dbReference type="NCBI Taxonomy" id="3056405"/>
    <lineage>
        <taxon>Viruses</taxon>
    </lineage>
</organism>
<dbReference type="InterPro" id="IPR009300">
    <property type="entry name" value="Transcription_activator_RinB"/>
</dbReference>
<proteinExistence type="predicted"/>
<dbReference type="Pfam" id="PF06116">
    <property type="entry name" value="RinB"/>
    <property type="match status" value="1"/>
</dbReference>
<dbReference type="GO" id="GO:0006355">
    <property type="term" value="P:regulation of DNA-templated transcription"/>
    <property type="evidence" value="ECO:0007669"/>
    <property type="project" value="InterPro"/>
</dbReference>